<dbReference type="WBParaSite" id="maker-unitig_28330-snap-gene-0.2-mRNA-1">
    <property type="protein sequence ID" value="maker-unitig_28330-snap-gene-0.2-mRNA-1"/>
    <property type="gene ID" value="maker-unitig_28330-snap-gene-0.2"/>
</dbReference>
<reference evidence="3" key="1">
    <citation type="submission" date="2016-11" db="UniProtKB">
        <authorList>
            <consortium name="WormBaseParasite"/>
        </authorList>
    </citation>
    <scope>IDENTIFICATION</scope>
</reference>
<accession>A0A1I8FCZ6</accession>
<feature type="compositionally biased region" description="Low complexity" evidence="1">
    <location>
        <begin position="27"/>
        <end position="48"/>
    </location>
</feature>
<feature type="region of interest" description="Disordered" evidence="1">
    <location>
        <begin position="1"/>
        <end position="87"/>
    </location>
</feature>
<sequence length="122" mass="12982">SGSQLLNGSLRTPRTSRASGGIRNQQLLARPRPGGLGLPAQPLVQPGGSERRRRLPAEAVGPAFGGRLQSQPQSACGTPSPRPSSSFAERWRRRLAFEMVGLLPEAAVRGHVQRVQSTGLLV</sequence>
<feature type="compositionally biased region" description="Polar residues" evidence="1">
    <location>
        <begin position="68"/>
        <end position="87"/>
    </location>
</feature>
<name>A0A1I8FCZ6_9PLAT</name>
<evidence type="ECO:0000256" key="1">
    <source>
        <dbReference type="SAM" id="MobiDB-lite"/>
    </source>
</evidence>
<evidence type="ECO:0000313" key="2">
    <source>
        <dbReference type="Proteomes" id="UP000095280"/>
    </source>
</evidence>
<dbReference type="AlphaFoldDB" id="A0A1I8FCZ6"/>
<protein>
    <submittedName>
        <fullName evidence="3">Tumor protein p53-inducible protein 11</fullName>
    </submittedName>
</protein>
<proteinExistence type="predicted"/>
<evidence type="ECO:0000313" key="3">
    <source>
        <dbReference type="WBParaSite" id="maker-unitig_28330-snap-gene-0.2-mRNA-1"/>
    </source>
</evidence>
<keyword evidence="2" id="KW-1185">Reference proteome</keyword>
<organism evidence="2 3">
    <name type="scientific">Macrostomum lignano</name>
    <dbReference type="NCBI Taxonomy" id="282301"/>
    <lineage>
        <taxon>Eukaryota</taxon>
        <taxon>Metazoa</taxon>
        <taxon>Spiralia</taxon>
        <taxon>Lophotrochozoa</taxon>
        <taxon>Platyhelminthes</taxon>
        <taxon>Rhabditophora</taxon>
        <taxon>Macrostomorpha</taxon>
        <taxon>Macrostomida</taxon>
        <taxon>Macrostomidae</taxon>
        <taxon>Macrostomum</taxon>
    </lineage>
</organism>
<dbReference type="Proteomes" id="UP000095280">
    <property type="component" value="Unplaced"/>
</dbReference>
<feature type="compositionally biased region" description="Polar residues" evidence="1">
    <location>
        <begin position="1"/>
        <end position="26"/>
    </location>
</feature>